<feature type="transmembrane region" description="Helical" evidence="1">
    <location>
        <begin position="67"/>
        <end position="86"/>
    </location>
</feature>
<dbReference type="NCBIfam" id="TIGR02838">
    <property type="entry name" value="spore_V_AC"/>
    <property type="match status" value="1"/>
</dbReference>
<dbReference type="InterPro" id="IPR014203">
    <property type="entry name" value="Spore_V_AC"/>
</dbReference>
<dbReference type="Proteomes" id="UP000886847">
    <property type="component" value="Unassembled WGS sequence"/>
</dbReference>
<protein>
    <submittedName>
        <fullName evidence="2">Stage V sporulation protein AC</fullName>
    </submittedName>
</protein>
<keyword evidence="1" id="KW-0812">Transmembrane</keyword>
<feature type="transmembrane region" description="Helical" evidence="1">
    <location>
        <begin position="93"/>
        <end position="110"/>
    </location>
</feature>
<dbReference type="InterPro" id="IPR005562">
    <property type="entry name" value="SpoVA"/>
</dbReference>
<keyword evidence="1" id="KW-1133">Transmembrane helix</keyword>
<accession>A0A9D1VZY0</accession>
<dbReference type="AlphaFoldDB" id="A0A9D1VZY0"/>
<keyword evidence="1" id="KW-0472">Membrane</keyword>
<feature type="transmembrane region" description="Helical" evidence="1">
    <location>
        <begin position="130"/>
        <end position="153"/>
    </location>
</feature>
<evidence type="ECO:0000256" key="1">
    <source>
        <dbReference type="SAM" id="Phobius"/>
    </source>
</evidence>
<dbReference type="EMBL" id="DXEW01000001">
    <property type="protein sequence ID" value="HIX49680.1"/>
    <property type="molecule type" value="Genomic_DNA"/>
</dbReference>
<comment type="caution">
    <text evidence="2">The sequence shown here is derived from an EMBL/GenBank/DDBJ whole genome shotgun (WGS) entry which is preliminary data.</text>
</comment>
<organism evidence="2 3">
    <name type="scientific">Candidatus Borkfalkia faecavium</name>
    <dbReference type="NCBI Taxonomy" id="2838508"/>
    <lineage>
        <taxon>Bacteria</taxon>
        <taxon>Bacillati</taxon>
        <taxon>Bacillota</taxon>
        <taxon>Clostridia</taxon>
        <taxon>Christensenellales</taxon>
        <taxon>Christensenellaceae</taxon>
        <taxon>Candidatus Borkfalkia</taxon>
    </lineage>
</organism>
<name>A0A9D1VZY0_9FIRM</name>
<sequence>QAQSGAGPQAQPANQNYLRRVRSLAPPTKHFHNCLRAYIVGGLICCIGQFLRIEFEALFGLSGDELAAAVSMALIFLGCLLTGLGVYDRIGKAAGAGSIVPITGFANSVASPALEFKSEGLVTGLAAKMFTVAGPIIVYGVVAGAAVGLIYYFL</sequence>
<dbReference type="Pfam" id="PF03862">
    <property type="entry name" value="SpoVAC_SpoVAEB"/>
    <property type="match status" value="1"/>
</dbReference>
<reference evidence="2" key="2">
    <citation type="submission" date="2021-04" db="EMBL/GenBank/DDBJ databases">
        <authorList>
            <person name="Gilroy R."/>
        </authorList>
    </citation>
    <scope>NUCLEOTIDE SEQUENCE</scope>
    <source>
        <strain evidence="2">2189</strain>
    </source>
</reference>
<dbReference type="PANTHER" id="PTHR38450:SF1">
    <property type="entry name" value="STAGE V SPORULATION PROTEIN AC"/>
    <property type="match status" value="1"/>
</dbReference>
<reference evidence="2" key="1">
    <citation type="journal article" date="2021" name="PeerJ">
        <title>Extensive microbial diversity within the chicken gut microbiome revealed by metagenomics and culture.</title>
        <authorList>
            <person name="Gilroy R."/>
            <person name="Ravi A."/>
            <person name="Getino M."/>
            <person name="Pursley I."/>
            <person name="Horton D.L."/>
            <person name="Alikhan N.F."/>
            <person name="Baker D."/>
            <person name="Gharbi K."/>
            <person name="Hall N."/>
            <person name="Watson M."/>
            <person name="Adriaenssens E.M."/>
            <person name="Foster-Nyarko E."/>
            <person name="Jarju S."/>
            <person name="Secka A."/>
            <person name="Antonio M."/>
            <person name="Oren A."/>
            <person name="Chaudhuri R.R."/>
            <person name="La Ragione R."/>
            <person name="Hildebrand F."/>
            <person name="Pallen M.J."/>
        </authorList>
    </citation>
    <scope>NUCLEOTIDE SEQUENCE</scope>
    <source>
        <strain evidence="2">2189</strain>
    </source>
</reference>
<feature type="non-terminal residue" evidence="2">
    <location>
        <position position="1"/>
    </location>
</feature>
<evidence type="ECO:0000313" key="2">
    <source>
        <dbReference type="EMBL" id="HIX49680.1"/>
    </source>
</evidence>
<dbReference type="PANTHER" id="PTHR38450">
    <property type="entry name" value="STAGE V SPORULATION PROTEIN AC-RELATED"/>
    <property type="match status" value="1"/>
</dbReference>
<gene>
    <name evidence="2" type="primary">spoVAC</name>
    <name evidence="2" type="ORF">H9851_00130</name>
</gene>
<feature type="transmembrane region" description="Helical" evidence="1">
    <location>
        <begin position="37"/>
        <end position="55"/>
    </location>
</feature>
<evidence type="ECO:0000313" key="3">
    <source>
        <dbReference type="Proteomes" id="UP000886847"/>
    </source>
</evidence>
<proteinExistence type="predicted"/>